<feature type="transmembrane region" description="Helical" evidence="1">
    <location>
        <begin position="95"/>
        <end position="111"/>
    </location>
</feature>
<dbReference type="Pfam" id="PF02517">
    <property type="entry name" value="Rce1-like"/>
    <property type="match status" value="1"/>
</dbReference>
<keyword evidence="4" id="KW-1185">Reference proteome</keyword>
<comment type="caution">
    <text evidence="3">The sequence shown here is derived from an EMBL/GenBank/DDBJ whole genome shotgun (WGS) entry which is preliminary data.</text>
</comment>
<dbReference type="OrthoDB" id="1523022at2"/>
<sequence length="170" mass="19114">MLLLALVFSRFLLGSWLAPFEMITFSADAVLLGFAIAAVVVAVELVFVRYLPGSFFDDGGINERVFKDRSFFHILIISLTVAVCEEILFRGVIQTSFGIIIASVIFALIHFRYLHQPFLFGFTVILSFLLGFVYLWTGNLLTVISAHFFIDAILGLLIRYNVLNRIGKNP</sequence>
<organism evidence="3 4">
    <name type="scientific">Alteribacter keqinensis</name>
    <dbReference type="NCBI Taxonomy" id="2483800"/>
    <lineage>
        <taxon>Bacteria</taxon>
        <taxon>Bacillati</taxon>
        <taxon>Bacillota</taxon>
        <taxon>Bacilli</taxon>
        <taxon>Bacillales</taxon>
        <taxon>Bacillaceae</taxon>
        <taxon>Alteribacter</taxon>
    </lineage>
</organism>
<keyword evidence="1" id="KW-1133">Transmembrane helix</keyword>
<dbReference type="InterPro" id="IPR003675">
    <property type="entry name" value="Rce1/LyrA-like_dom"/>
</dbReference>
<keyword evidence="3" id="KW-0482">Metalloprotease</keyword>
<dbReference type="GO" id="GO:0006508">
    <property type="term" value="P:proteolysis"/>
    <property type="evidence" value="ECO:0007669"/>
    <property type="project" value="UniProtKB-KW"/>
</dbReference>
<dbReference type="GO" id="GO:0080120">
    <property type="term" value="P:CAAX-box protein maturation"/>
    <property type="evidence" value="ECO:0007669"/>
    <property type="project" value="UniProtKB-ARBA"/>
</dbReference>
<dbReference type="GO" id="GO:0008237">
    <property type="term" value="F:metallopeptidase activity"/>
    <property type="evidence" value="ECO:0007669"/>
    <property type="project" value="UniProtKB-KW"/>
</dbReference>
<evidence type="ECO:0000313" key="4">
    <source>
        <dbReference type="Proteomes" id="UP000278746"/>
    </source>
</evidence>
<evidence type="ECO:0000256" key="1">
    <source>
        <dbReference type="SAM" id="Phobius"/>
    </source>
</evidence>
<keyword evidence="1" id="KW-0472">Membrane</keyword>
<feature type="transmembrane region" description="Helical" evidence="1">
    <location>
        <begin position="71"/>
        <end position="89"/>
    </location>
</feature>
<feature type="domain" description="CAAX prenyl protease 2/Lysostaphin resistance protein A-like" evidence="2">
    <location>
        <begin position="70"/>
        <end position="153"/>
    </location>
</feature>
<gene>
    <name evidence="3" type="ORF">EBO34_03905</name>
</gene>
<feature type="transmembrane region" description="Helical" evidence="1">
    <location>
        <begin position="118"/>
        <end position="137"/>
    </location>
</feature>
<feature type="transmembrane region" description="Helical" evidence="1">
    <location>
        <begin position="27"/>
        <end position="51"/>
    </location>
</feature>
<feature type="transmembrane region" description="Helical" evidence="1">
    <location>
        <begin position="143"/>
        <end position="162"/>
    </location>
</feature>
<keyword evidence="3" id="KW-0378">Hydrolase</keyword>
<keyword evidence="3" id="KW-0645">Protease</keyword>
<keyword evidence="1" id="KW-0812">Transmembrane</keyword>
<reference evidence="3 4" key="1">
    <citation type="submission" date="2018-10" db="EMBL/GenBank/DDBJ databases">
        <title>Bacillus Keqinensis sp. nov., a moderately halophilic bacterium isolated from a saline-alkaline lake.</title>
        <authorList>
            <person name="Wang H."/>
        </authorList>
    </citation>
    <scope>NUCLEOTIDE SEQUENCE [LARGE SCALE GENOMIC DNA]</scope>
    <source>
        <strain evidence="3 4">KQ-3</strain>
    </source>
</reference>
<dbReference type="AlphaFoldDB" id="A0A3M7U1M9"/>
<evidence type="ECO:0000313" key="3">
    <source>
        <dbReference type="EMBL" id="RNA70575.1"/>
    </source>
</evidence>
<proteinExistence type="predicted"/>
<accession>A0A3M7U1M9</accession>
<dbReference type="Proteomes" id="UP000278746">
    <property type="component" value="Unassembled WGS sequence"/>
</dbReference>
<protein>
    <submittedName>
        <fullName evidence="3">CPBP family intramembrane metalloprotease</fullName>
    </submittedName>
</protein>
<dbReference type="GO" id="GO:0004175">
    <property type="term" value="F:endopeptidase activity"/>
    <property type="evidence" value="ECO:0007669"/>
    <property type="project" value="UniProtKB-ARBA"/>
</dbReference>
<evidence type="ECO:0000259" key="2">
    <source>
        <dbReference type="Pfam" id="PF02517"/>
    </source>
</evidence>
<name>A0A3M7U1M9_9BACI</name>
<dbReference type="EMBL" id="RHIB01000001">
    <property type="protein sequence ID" value="RNA70575.1"/>
    <property type="molecule type" value="Genomic_DNA"/>
</dbReference>